<proteinExistence type="predicted"/>
<dbReference type="CDD" id="cd08440">
    <property type="entry name" value="PBP2_LTTR_like_4"/>
    <property type="match status" value="1"/>
</dbReference>
<gene>
    <name evidence="3" type="ORF">CR155_13550</name>
</gene>
<comment type="caution">
    <text evidence="3">The sequence shown here is derived from an EMBL/GenBank/DDBJ whole genome shotgun (WGS) entry which is preliminary data.</text>
</comment>
<keyword evidence="1" id="KW-0812">Transmembrane</keyword>
<organism evidence="3 4">
    <name type="scientific">Pollutimonas nitritireducens</name>
    <dbReference type="NCBI Taxonomy" id="2045209"/>
    <lineage>
        <taxon>Bacteria</taxon>
        <taxon>Pseudomonadati</taxon>
        <taxon>Pseudomonadota</taxon>
        <taxon>Betaproteobacteria</taxon>
        <taxon>Burkholderiales</taxon>
        <taxon>Alcaligenaceae</taxon>
        <taxon>Pollutimonas</taxon>
    </lineage>
</organism>
<dbReference type="AlphaFoldDB" id="A0A2N4UE61"/>
<dbReference type="RefSeq" id="WP_102070571.1">
    <property type="nucleotide sequence ID" value="NZ_PDNV01000008.1"/>
</dbReference>
<dbReference type="PANTHER" id="PTHR30419:SF8">
    <property type="entry name" value="NITROGEN ASSIMILATION TRANSCRIPTIONAL ACTIVATOR-RELATED"/>
    <property type="match status" value="1"/>
</dbReference>
<dbReference type="Pfam" id="PF03466">
    <property type="entry name" value="LysR_substrate"/>
    <property type="match status" value="1"/>
</dbReference>
<accession>A0A2N4UE61</accession>
<feature type="transmembrane region" description="Helical" evidence="1">
    <location>
        <begin position="12"/>
        <end position="34"/>
    </location>
</feature>
<dbReference type="EMBL" id="PDNV01000008">
    <property type="protein sequence ID" value="PLC53301.1"/>
    <property type="molecule type" value="Genomic_DNA"/>
</dbReference>
<protein>
    <recommendedName>
        <fullName evidence="2">LysR substrate-binding domain-containing protein</fullName>
    </recommendedName>
</protein>
<keyword evidence="1" id="KW-1133">Transmembrane helix</keyword>
<dbReference type="Proteomes" id="UP000234328">
    <property type="component" value="Unassembled WGS sequence"/>
</dbReference>
<evidence type="ECO:0000259" key="2">
    <source>
        <dbReference type="Pfam" id="PF03466"/>
    </source>
</evidence>
<reference evidence="3 4" key="1">
    <citation type="submission" date="2017-10" db="EMBL/GenBank/DDBJ databases">
        <title>Two draft genome sequences of Pusillimonas sp. strains isolated from a nitrate- and radionuclide-contaminated groundwater in Russia.</title>
        <authorList>
            <person name="Grouzdev D.S."/>
            <person name="Tourova T.P."/>
            <person name="Goeva M.A."/>
            <person name="Babich T.L."/>
            <person name="Sokolova D.S."/>
            <person name="Abdullin R."/>
            <person name="Poltaraus A.B."/>
            <person name="Toshchakov S.V."/>
            <person name="Nazina T.N."/>
        </authorList>
    </citation>
    <scope>NUCLEOTIDE SEQUENCE [LARGE SCALE GENOMIC DNA]</scope>
    <source>
        <strain evidence="3 4">JR1/69-2-13</strain>
    </source>
</reference>
<dbReference type="SUPFAM" id="SSF53850">
    <property type="entry name" value="Periplasmic binding protein-like II"/>
    <property type="match status" value="1"/>
</dbReference>
<evidence type="ECO:0000313" key="3">
    <source>
        <dbReference type="EMBL" id="PLC53301.1"/>
    </source>
</evidence>
<keyword evidence="1" id="KW-0472">Membrane</keyword>
<keyword evidence="4" id="KW-1185">Reference proteome</keyword>
<dbReference type="InterPro" id="IPR050950">
    <property type="entry name" value="HTH-type_LysR_regulators"/>
</dbReference>
<sequence>MQAHLPVGQRRGVVIMGALPSASLTLVPAALAALRSQFPGLEARVMEAYNDELITMLRTNQVEFALATRLDEMSDMAFEPLVEDTFCVVFPPGHPISHLDCVTWKDLLAYELVLLSHGSSARSQFDKAVRTESPPTLLHYDITHMTTAVVLVKQGLGIAVLPKLPLNALPMATLQYKPLCDATAQRSIGILYRRDRHLSPGSRAFIQKVKDVVAAMKDCPTTQPSSNVSITRA</sequence>
<name>A0A2N4UE61_9BURK</name>
<dbReference type="Gene3D" id="3.40.190.10">
    <property type="entry name" value="Periplasmic binding protein-like II"/>
    <property type="match status" value="2"/>
</dbReference>
<evidence type="ECO:0000256" key="1">
    <source>
        <dbReference type="SAM" id="Phobius"/>
    </source>
</evidence>
<feature type="domain" description="LysR substrate-binding" evidence="2">
    <location>
        <begin position="9"/>
        <end position="212"/>
    </location>
</feature>
<evidence type="ECO:0000313" key="4">
    <source>
        <dbReference type="Proteomes" id="UP000234328"/>
    </source>
</evidence>
<dbReference type="OrthoDB" id="8675247at2"/>
<dbReference type="GO" id="GO:0006355">
    <property type="term" value="P:regulation of DNA-templated transcription"/>
    <property type="evidence" value="ECO:0007669"/>
    <property type="project" value="TreeGrafter"/>
</dbReference>
<dbReference type="InterPro" id="IPR005119">
    <property type="entry name" value="LysR_subst-bd"/>
</dbReference>
<dbReference type="PANTHER" id="PTHR30419">
    <property type="entry name" value="HTH-TYPE TRANSCRIPTIONAL REGULATOR YBHD"/>
    <property type="match status" value="1"/>
</dbReference>
<dbReference type="GO" id="GO:0005829">
    <property type="term" value="C:cytosol"/>
    <property type="evidence" value="ECO:0007669"/>
    <property type="project" value="TreeGrafter"/>
</dbReference>